<dbReference type="EMBL" id="BAAARK010000016">
    <property type="protein sequence ID" value="GAA2672372.1"/>
    <property type="molecule type" value="Genomic_DNA"/>
</dbReference>
<proteinExistence type="predicted"/>
<reference evidence="2 3" key="1">
    <citation type="journal article" date="2019" name="Int. J. Syst. Evol. Microbiol.">
        <title>The Global Catalogue of Microorganisms (GCM) 10K type strain sequencing project: providing services to taxonomists for standard genome sequencing and annotation.</title>
        <authorList>
            <consortium name="The Broad Institute Genomics Platform"/>
            <consortium name="The Broad Institute Genome Sequencing Center for Infectious Disease"/>
            <person name="Wu L."/>
            <person name="Ma J."/>
        </authorList>
    </citation>
    <scope>NUCLEOTIDE SEQUENCE [LARGE SCALE GENOMIC DNA]</scope>
    <source>
        <strain evidence="2 3">JCM 16374</strain>
    </source>
</reference>
<evidence type="ECO:0008006" key="4">
    <source>
        <dbReference type="Google" id="ProtNLM"/>
    </source>
</evidence>
<evidence type="ECO:0000313" key="3">
    <source>
        <dbReference type="Proteomes" id="UP001500994"/>
    </source>
</evidence>
<keyword evidence="3" id="KW-1185">Reference proteome</keyword>
<name>A0ABN3SAI9_9ACTN</name>
<sequence length="114" mass="12167">MGLPMRDRRALARIEEYFLADDPDLALLLSTFGGGPRRRRRPVPAVRRRAGAAIAYVAVALGAALLVAACLARSAVLLWAAGGMVFLSVAPFLAARLRAPGRRAPDARRHGAQP</sequence>
<keyword evidence="1" id="KW-0812">Transmembrane</keyword>
<evidence type="ECO:0000256" key="1">
    <source>
        <dbReference type="SAM" id="Phobius"/>
    </source>
</evidence>
<comment type="caution">
    <text evidence="2">The sequence shown here is derived from an EMBL/GenBank/DDBJ whole genome shotgun (WGS) entry which is preliminary data.</text>
</comment>
<dbReference type="RefSeq" id="WP_344579508.1">
    <property type="nucleotide sequence ID" value="NZ_BAAARK010000016.1"/>
</dbReference>
<gene>
    <name evidence="2" type="ORF">GCM10009864_48580</name>
</gene>
<dbReference type="Proteomes" id="UP001500994">
    <property type="component" value="Unassembled WGS sequence"/>
</dbReference>
<organism evidence="2 3">
    <name type="scientific">Streptomyces lunalinharesii</name>
    <dbReference type="NCBI Taxonomy" id="333384"/>
    <lineage>
        <taxon>Bacteria</taxon>
        <taxon>Bacillati</taxon>
        <taxon>Actinomycetota</taxon>
        <taxon>Actinomycetes</taxon>
        <taxon>Kitasatosporales</taxon>
        <taxon>Streptomycetaceae</taxon>
        <taxon>Streptomyces</taxon>
    </lineage>
</organism>
<dbReference type="InterPro" id="IPR021401">
    <property type="entry name" value="DUF3040"/>
</dbReference>
<feature type="transmembrane region" description="Helical" evidence="1">
    <location>
        <begin position="50"/>
        <end position="69"/>
    </location>
</feature>
<keyword evidence="1" id="KW-0472">Membrane</keyword>
<evidence type="ECO:0000313" key="2">
    <source>
        <dbReference type="EMBL" id="GAA2672372.1"/>
    </source>
</evidence>
<accession>A0ABN3SAI9</accession>
<protein>
    <recommendedName>
        <fullName evidence="4">DUF3040 domain-containing protein</fullName>
    </recommendedName>
</protein>
<keyword evidence="1" id="KW-1133">Transmembrane helix</keyword>
<feature type="transmembrane region" description="Helical" evidence="1">
    <location>
        <begin position="75"/>
        <end position="95"/>
    </location>
</feature>
<dbReference type="Pfam" id="PF11239">
    <property type="entry name" value="DUF3040"/>
    <property type="match status" value="1"/>
</dbReference>